<evidence type="ECO:0000313" key="8">
    <source>
        <dbReference type="EMBL" id="SDG05938.1"/>
    </source>
</evidence>
<dbReference type="RefSeq" id="WP_074646396.1">
    <property type="nucleotide sequence ID" value="NZ_FNBL01000011.1"/>
</dbReference>
<organism evidence="8">
    <name type="scientific">Celeribacter baekdonensis</name>
    <dbReference type="NCBI Taxonomy" id="875171"/>
    <lineage>
        <taxon>Bacteria</taxon>
        <taxon>Pseudomonadati</taxon>
        <taxon>Pseudomonadota</taxon>
        <taxon>Alphaproteobacteria</taxon>
        <taxon>Rhodobacterales</taxon>
        <taxon>Roseobacteraceae</taxon>
        <taxon>Celeribacter</taxon>
    </lineage>
</organism>
<dbReference type="GO" id="GO:0016787">
    <property type="term" value="F:hydrolase activity"/>
    <property type="evidence" value="ECO:0007669"/>
    <property type="project" value="UniProtKB-KW"/>
</dbReference>
<dbReference type="InterPro" id="IPR027417">
    <property type="entry name" value="P-loop_NTPase"/>
</dbReference>
<evidence type="ECO:0000256" key="1">
    <source>
        <dbReference type="ARBA" id="ARBA00022741"/>
    </source>
</evidence>
<dbReference type="SMART" id="SM00833">
    <property type="entry name" value="CobW_C"/>
    <property type="match status" value="1"/>
</dbReference>
<dbReference type="CDD" id="cd03112">
    <property type="entry name" value="CobW-like"/>
    <property type="match status" value="1"/>
</dbReference>
<dbReference type="InterPro" id="IPR003495">
    <property type="entry name" value="CobW/HypB/UreG_nucleotide-bd"/>
</dbReference>
<dbReference type="PANTHER" id="PTHR13748:SF62">
    <property type="entry name" value="COBW DOMAIN-CONTAINING PROTEIN"/>
    <property type="match status" value="1"/>
</dbReference>
<comment type="function">
    <text evidence="5">Zinc chaperone that directly transfers zinc cofactor to target proteins, thereby activating them. Zinc is transferred from the CXCC motif in the GTPase domain to the zinc binding site in target proteins in a process requiring GTP hydrolysis.</text>
</comment>
<evidence type="ECO:0000256" key="2">
    <source>
        <dbReference type="ARBA" id="ARBA00022801"/>
    </source>
</evidence>
<dbReference type="InterPro" id="IPR011629">
    <property type="entry name" value="CobW-like_C"/>
</dbReference>
<keyword evidence="3" id="KW-0143">Chaperone</keyword>
<dbReference type="PANTHER" id="PTHR13748">
    <property type="entry name" value="COBW-RELATED"/>
    <property type="match status" value="1"/>
</dbReference>
<dbReference type="EMBL" id="FNBL01000011">
    <property type="protein sequence ID" value="SDG05938.1"/>
    <property type="molecule type" value="Genomic_DNA"/>
</dbReference>
<dbReference type="GO" id="GO:0005737">
    <property type="term" value="C:cytoplasm"/>
    <property type="evidence" value="ECO:0007669"/>
    <property type="project" value="TreeGrafter"/>
</dbReference>
<protein>
    <submittedName>
        <fullName evidence="8">GTPase, G3E family</fullName>
    </submittedName>
</protein>
<sequence length="418" mass="45292">MTTPENLAVLARPADVGRVPVTLLTGFLGAGKTTLLNQLMRLPEMASAAVFINEFGEIGIDHHLVERIDEALVILESGCVCCSVQGDLIAELKRLHDRMARRDIPQVSRVVIETTGLADPMPVVRALMEDRFVSARFRCDGIVTVVDSEHACAQLAHHREARVQVSMADRIVLSKTDLAPRAARAELTKVLMALNPAAPRVSAAEAVDAVGTVLGGGLYAPEQIPQDLNGWLQAHIPSGSRAETMPVPFPRVTQDPHSGRVRSFSIRLPEPVAWRGFSVRIGEILARWSGQILRLKGIVAAEGIETPTAIQCVQDTAYAPVHMARWPKQDATGALRAGQGAVVVIGEDLTAEDEQAIRALLTEFPADRLALRRAAALPDLATRNWLNERMPLASRPGMSSEAFVIQPRFLRDAQGSVA</sequence>
<evidence type="ECO:0000259" key="7">
    <source>
        <dbReference type="SMART" id="SM00833"/>
    </source>
</evidence>
<evidence type="ECO:0000256" key="5">
    <source>
        <dbReference type="ARBA" id="ARBA00045658"/>
    </source>
</evidence>
<dbReference type="GO" id="GO:0000166">
    <property type="term" value="F:nucleotide binding"/>
    <property type="evidence" value="ECO:0007669"/>
    <property type="project" value="UniProtKB-KW"/>
</dbReference>
<comment type="catalytic activity">
    <reaction evidence="6">
        <text>GTP + H2O = GDP + phosphate + H(+)</text>
        <dbReference type="Rhea" id="RHEA:19669"/>
        <dbReference type="ChEBI" id="CHEBI:15377"/>
        <dbReference type="ChEBI" id="CHEBI:15378"/>
        <dbReference type="ChEBI" id="CHEBI:37565"/>
        <dbReference type="ChEBI" id="CHEBI:43474"/>
        <dbReference type="ChEBI" id="CHEBI:58189"/>
    </reaction>
    <physiologicalReaction direction="left-to-right" evidence="6">
        <dbReference type="Rhea" id="RHEA:19670"/>
    </physiologicalReaction>
</comment>
<comment type="similarity">
    <text evidence="4">Belongs to the SIMIBI class G3E GTPase family. ZNG1 subfamily.</text>
</comment>
<evidence type="ECO:0000256" key="3">
    <source>
        <dbReference type="ARBA" id="ARBA00023186"/>
    </source>
</evidence>
<dbReference type="Gene3D" id="3.40.50.300">
    <property type="entry name" value="P-loop containing nucleotide triphosphate hydrolases"/>
    <property type="match status" value="1"/>
</dbReference>
<dbReference type="OrthoDB" id="9808822at2"/>
<dbReference type="SUPFAM" id="SSF90002">
    <property type="entry name" value="Hypothetical protein YjiA, C-terminal domain"/>
    <property type="match status" value="1"/>
</dbReference>
<dbReference type="Pfam" id="PF02492">
    <property type="entry name" value="cobW"/>
    <property type="match status" value="1"/>
</dbReference>
<evidence type="ECO:0000256" key="6">
    <source>
        <dbReference type="ARBA" id="ARBA00049117"/>
    </source>
</evidence>
<dbReference type="Pfam" id="PF07683">
    <property type="entry name" value="CobW_C"/>
    <property type="match status" value="1"/>
</dbReference>
<gene>
    <name evidence="8" type="ORF">SAMN04488117_11128</name>
</gene>
<accession>A0A1G7R5D2</accession>
<dbReference type="InterPro" id="IPR036627">
    <property type="entry name" value="CobW-likC_sf"/>
</dbReference>
<dbReference type="AlphaFoldDB" id="A0A1G7R5D2"/>
<keyword evidence="1" id="KW-0547">Nucleotide-binding</keyword>
<keyword evidence="2" id="KW-0378">Hydrolase</keyword>
<name>A0A1G7R5D2_9RHOB</name>
<dbReference type="InterPro" id="IPR051316">
    <property type="entry name" value="Zinc-reg_GTPase_activator"/>
</dbReference>
<dbReference type="Gene3D" id="3.30.1220.10">
    <property type="entry name" value="CobW-like, C-terminal domain"/>
    <property type="match status" value="1"/>
</dbReference>
<proteinExistence type="inferred from homology"/>
<feature type="domain" description="CobW C-terminal" evidence="7">
    <location>
        <begin position="261"/>
        <end position="365"/>
    </location>
</feature>
<evidence type="ECO:0000256" key="4">
    <source>
        <dbReference type="ARBA" id="ARBA00034320"/>
    </source>
</evidence>
<reference evidence="8" key="1">
    <citation type="submission" date="2016-10" db="EMBL/GenBank/DDBJ databases">
        <authorList>
            <person name="de Groot N.N."/>
        </authorList>
    </citation>
    <scope>NUCLEOTIDE SEQUENCE [LARGE SCALE GENOMIC DNA]</scope>
    <source>
        <strain evidence="8">DSM 27375</strain>
    </source>
</reference>
<dbReference type="SUPFAM" id="SSF52540">
    <property type="entry name" value="P-loop containing nucleoside triphosphate hydrolases"/>
    <property type="match status" value="1"/>
</dbReference>
<dbReference type="Proteomes" id="UP000182284">
    <property type="component" value="Unassembled WGS sequence"/>
</dbReference>